<dbReference type="STRING" id="1122184.SAMN02745176_03050"/>
<evidence type="ECO:0000313" key="4">
    <source>
        <dbReference type="EMBL" id="SHJ28495.1"/>
    </source>
</evidence>
<evidence type="ECO:0000256" key="1">
    <source>
        <dbReference type="ARBA" id="ARBA00022737"/>
    </source>
</evidence>
<feature type="region of interest" description="Disordered" evidence="2">
    <location>
        <begin position="87"/>
        <end position="127"/>
    </location>
</feature>
<accession>A0A1M6I240</accession>
<dbReference type="EMBL" id="FQZS01000026">
    <property type="protein sequence ID" value="SHJ28495.1"/>
    <property type="molecule type" value="Genomic_DNA"/>
</dbReference>
<gene>
    <name evidence="4" type="ORF">SAMN02745176_03050</name>
</gene>
<feature type="compositionally biased region" description="Gly residues" evidence="2">
    <location>
        <begin position="94"/>
        <end position="105"/>
    </location>
</feature>
<dbReference type="Gene3D" id="2.60.40.1080">
    <property type="match status" value="1"/>
</dbReference>
<keyword evidence="5" id="KW-1185">Reference proteome</keyword>
<dbReference type="PROSITE" id="PS51272">
    <property type="entry name" value="SLH"/>
    <property type="match status" value="3"/>
</dbReference>
<evidence type="ECO:0000313" key="5">
    <source>
        <dbReference type="Proteomes" id="UP000184442"/>
    </source>
</evidence>
<sequence length="452" mass="50935">MPETLQLRTGESVKLKLYGMTMDNSELLLAPNKVKWEIYGDEGAATITEDGMLTARKTGEIVINAKYTVSSDKVYEDAIIINLLPQEENTGSGDNSGGGNNGSTGGNNRRYNNEGDNKESKGTGASLRRNMKFKANEEINLPGQIRIRFTGEEEVQNGYFEVYEIEDLMKYRQLSGKKDFVSNIFDISIPEGYKLKSPVELTIYFNKNKVKDFKRLAIYVYNEKTGLWDLVGGIVDEVQGTITVRLSHFSKYAVMENSQLIIMTDLDNHWAKDAVYRLVDKGIVNGIVNGIKYADGDYRYEPEKPVARAEFSKMLALASGYEFENNNVDLSNFADDKEILAWIRSYLKYCNEKGWINGKAVYMKPNDTITRAEAGVMVSIALGFTASNKNIKAPFANKKEIPEWAAVYIDELVNKKLMKGLPDGTFRPNEVMNCSDVVSLIDNYIRMQNDSY</sequence>
<feature type="domain" description="SLH" evidence="3">
    <location>
        <begin position="330"/>
        <end position="390"/>
    </location>
</feature>
<name>A0A1M6I240_9FIRM</name>
<dbReference type="Proteomes" id="UP000184442">
    <property type="component" value="Unassembled WGS sequence"/>
</dbReference>
<feature type="compositionally biased region" description="Basic and acidic residues" evidence="2">
    <location>
        <begin position="111"/>
        <end position="121"/>
    </location>
</feature>
<evidence type="ECO:0000259" key="3">
    <source>
        <dbReference type="PROSITE" id="PS51272"/>
    </source>
</evidence>
<keyword evidence="1" id="KW-0677">Repeat</keyword>
<organism evidence="4 5">
    <name type="scientific">Lutispora thermophila DSM 19022</name>
    <dbReference type="NCBI Taxonomy" id="1122184"/>
    <lineage>
        <taxon>Bacteria</taxon>
        <taxon>Bacillati</taxon>
        <taxon>Bacillota</taxon>
        <taxon>Clostridia</taxon>
        <taxon>Lutisporales</taxon>
        <taxon>Lutisporaceae</taxon>
        <taxon>Lutispora</taxon>
    </lineage>
</organism>
<proteinExistence type="predicted"/>
<dbReference type="AlphaFoldDB" id="A0A1M6I240"/>
<evidence type="ECO:0000256" key="2">
    <source>
        <dbReference type="SAM" id="MobiDB-lite"/>
    </source>
</evidence>
<dbReference type="Pfam" id="PF00395">
    <property type="entry name" value="SLH"/>
    <property type="match status" value="3"/>
</dbReference>
<reference evidence="4 5" key="1">
    <citation type="submission" date="2016-11" db="EMBL/GenBank/DDBJ databases">
        <authorList>
            <person name="Jaros S."/>
            <person name="Januszkiewicz K."/>
            <person name="Wedrychowicz H."/>
        </authorList>
    </citation>
    <scope>NUCLEOTIDE SEQUENCE [LARGE SCALE GENOMIC DNA]</scope>
    <source>
        <strain evidence="4 5">DSM 19022</strain>
    </source>
</reference>
<protein>
    <submittedName>
        <fullName evidence="4">S-layer homology domain-containing protein</fullName>
    </submittedName>
</protein>
<dbReference type="InterPro" id="IPR001119">
    <property type="entry name" value="SLH_dom"/>
</dbReference>
<feature type="domain" description="SLH" evidence="3">
    <location>
        <begin position="392"/>
        <end position="452"/>
    </location>
</feature>
<feature type="domain" description="SLH" evidence="3">
    <location>
        <begin position="258"/>
        <end position="329"/>
    </location>
</feature>